<dbReference type="EMBL" id="JABXXR010000040">
    <property type="protein sequence ID" value="NVN40370.1"/>
    <property type="molecule type" value="Genomic_DNA"/>
</dbReference>
<proteinExistence type="predicted"/>
<comment type="caution">
    <text evidence="1">The sequence shown here is derived from an EMBL/GenBank/DDBJ whole genome shotgun (WGS) entry which is preliminary data.</text>
</comment>
<dbReference type="Proteomes" id="UP000585665">
    <property type="component" value="Unassembled WGS sequence"/>
</dbReference>
<reference evidence="1 2" key="1">
    <citation type="submission" date="2020-06" db="EMBL/GenBank/DDBJ databases">
        <title>Description of novel acetic acid bacteria.</title>
        <authorList>
            <person name="Sombolestani A."/>
        </authorList>
    </citation>
    <scope>NUCLEOTIDE SEQUENCE [LARGE SCALE GENOMIC DNA]</scope>
    <source>
        <strain evidence="1 2">LMG 27010</strain>
    </source>
</reference>
<sequence length="56" mass="6089">MSLTWTQIDLVSGIINSGRGTGNKGRAIVPMIPELRAEMARAASIRTTDNVIEYRG</sequence>
<keyword evidence="2" id="KW-1185">Reference proteome</keyword>
<evidence type="ECO:0000313" key="1">
    <source>
        <dbReference type="EMBL" id="NVN40370.1"/>
    </source>
</evidence>
<dbReference type="RefSeq" id="WP_176613338.1">
    <property type="nucleotide sequence ID" value="NZ_JABXXR010000040.1"/>
</dbReference>
<organism evidence="1 2">
    <name type="scientific">Ameyamaea chiangmaiensis</name>
    <dbReference type="NCBI Taxonomy" id="442969"/>
    <lineage>
        <taxon>Bacteria</taxon>
        <taxon>Pseudomonadati</taxon>
        <taxon>Pseudomonadota</taxon>
        <taxon>Alphaproteobacteria</taxon>
        <taxon>Acetobacterales</taxon>
        <taxon>Acetobacteraceae</taxon>
        <taxon>Ameyamaea</taxon>
    </lineage>
</organism>
<name>A0A850PCY6_9PROT</name>
<protein>
    <submittedName>
        <fullName evidence="1">Uncharacterized protein</fullName>
    </submittedName>
</protein>
<dbReference type="AlphaFoldDB" id="A0A850PCY6"/>
<evidence type="ECO:0000313" key="2">
    <source>
        <dbReference type="Proteomes" id="UP000585665"/>
    </source>
</evidence>
<gene>
    <name evidence="1" type="ORF">HUK82_07315</name>
</gene>
<accession>A0A850PCY6</accession>